<dbReference type="EMBL" id="FOBB01000002">
    <property type="protein sequence ID" value="SEL70509.1"/>
    <property type="molecule type" value="Genomic_DNA"/>
</dbReference>
<dbReference type="SUPFAM" id="SSF53474">
    <property type="entry name" value="alpha/beta-Hydrolases"/>
    <property type="match status" value="1"/>
</dbReference>
<evidence type="ECO:0000313" key="3">
    <source>
        <dbReference type="EMBL" id="SEL70509.1"/>
    </source>
</evidence>
<feature type="domain" description="BD-FAE-like" evidence="2">
    <location>
        <begin position="87"/>
        <end position="193"/>
    </location>
</feature>
<dbReference type="Proteomes" id="UP000198984">
    <property type="component" value="Unassembled WGS sequence"/>
</dbReference>
<dbReference type="PANTHER" id="PTHR48081">
    <property type="entry name" value="AB HYDROLASE SUPERFAMILY PROTEIN C4A8.06C"/>
    <property type="match status" value="1"/>
</dbReference>
<evidence type="ECO:0000256" key="1">
    <source>
        <dbReference type="ARBA" id="ARBA00022801"/>
    </source>
</evidence>
<accession>A0A1H7SDV9</accession>
<name>A0A1H7SDV9_9BACT</name>
<dbReference type="STRING" id="573321.SAMN04488505_102900"/>
<sequence>MPIESVGTNGIKLYFVWNKFHFMKHPLWLFCIIMSSFSSVAQQQTVIHLWPGAVPGETAAKKAAVPTPDTSRHVIRLTDVTDPILTVYTPKAGVPDLHTGIVVCPGGGYSILAINLEGDEIAQWLSGLGYTAFVLQYRVPQKEKGALQDVQRALRIVRSRAKEWQLNKQIGVLGFSAGGSLSARAATLYEQHNYTPVDDADALSCRPDFALLIYPAYLDKGPQRTLTPELTVNAQTPPMFLFATADDTYGNSALVMAGALRDAKVPVELHFYAHGGHGYGLRPGNPAADVWPALAEKWLRRITAGQP</sequence>
<dbReference type="InterPro" id="IPR050300">
    <property type="entry name" value="GDXG_lipolytic_enzyme"/>
</dbReference>
<dbReference type="InterPro" id="IPR029058">
    <property type="entry name" value="AB_hydrolase_fold"/>
</dbReference>
<dbReference type="Gene3D" id="3.40.50.1820">
    <property type="entry name" value="alpha/beta hydrolase"/>
    <property type="match status" value="1"/>
</dbReference>
<reference evidence="3 4" key="1">
    <citation type="submission" date="2016-10" db="EMBL/GenBank/DDBJ databases">
        <authorList>
            <person name="de Groot N.N."/>
        </authorList>
    </citation>
    <scope>NUCLEOTIDE SEQUENCE [LARGE SCALE GENOMIC DNA]</scope>
    <source>
        <strain evidence="3 4">DSM 21039</strain>
    </source>
</reference>
<proteinExistence type="predicted"/>
<keyword evidence="1" id="KW-0378">Hydrolase</keyword>
<evidence type="ECO:0000259" key="2">
    <source>
        <dbReference type="Pfam" id="PF20434"/>
    </source>
</evidence>
<dbReference type="InterPro" id="IPR049492">
    <property type="entry name" value="BD-FAE-like_dom"/>
</dbReference>
<dbReference type="PANTHER" id="PTHR48081:SF6">
    <property type="entry name" value="PEPTIDASE S9 PROLYL OLIGOPEPTIDASE CATALYTIC DOMAIN-CONTAINING PROTEIN"/>
    <property type="match status" value="1"/>
</dbReference>
<gene>
    <name evidence="3" type="ORF">SAMN04488505_102900</name>
</gene>
<protein>
    <submittedName>
        <fullName evidence="3">Acetyl esterase/lipase</fullName>
    </submittedName>
</protein>
<evidence type="ECO:0000313" key="4">
    <source>
        <dbReference type="Proteomes" id="UP000198984"/>
    </source>
</evidence>
<dbReference type="GO" id="GO:0016787">
    <property type="term" value="F:hydrolase activity"/>
    <property type="evidence" value="ECO:0007669"/>
    <property type="project" value="UniProtKB-KW"/>
</dbReference>
<dbReference type="Pfam" id="PF20434">
    <property type="entry name" value="BD-FAE"/>
    <property type="match status" value="1"/>
</dbReference>
<keyword evidence="4" id="KW-1185">Reference proteome</keyword>
<dbReference type="AlphaFoldDB" id="A0A1H7SDV9"/>
<organism evidence="3 4">
    <name type="scientific">Chitinophaga rupis</name>
    <dbReference type="NCBI Taxonomy" id="573321"/>
    <lineage>
        <taxon>Bacteria</taxon>
        <taxon>Pseudomonadati</taxon>
        <taxon>Bacteroidota</taxon>
        <taxon>Chitinophagia</taxon>
        <taxon>Chitinophagales</taxon>
        <taxon>Chitinophagaceae</taxon>
        <taxon>Chitinophaga</taxon>
    </lineage>
</organism>